<organism evidence="2 3">
    <name type="scientific">Ostreobium quekettii</name>
    <dbReference type="NCBI Taxonomy" id="121088"/>
    <lineage>
        <taxon>Eukaryota</taxon>
        <taxon>Viridiplantae</taxon>
        <taxon>Chlorophyta</taxon>
        <taxon>core chlorophytes</taxon>
        <taxon>Ulvophyceae</taxon>
        <taxon>TCBD clade</taxon>
        <taxon>Bryopsidales</taxon>
        <taxon>Ostreobineae</taxon>
        <taxon>Ostreobiaceae</taxon>
        <taxon>Ostreobium</taxon>
    </lineage>
</organism>
<dbReference type="Pfam" id="PF00582">
    <property type="entry name" value="Usp"/>
    <property type="match status" value="1"/>
</dbReference>
<dbReference type="InterPro" id="IPR014729">
    <property type="entry name" value="Rossmann-like_a/b/a_fold"/>
</dbReference>
<evidence type="ECO:0000259" key="1">
    <source>
        <dbReference type="Pfam" id="PF00582"/>
    </source>
</evidence>
<protein>
    <recommendedName>
        <fullName evidence="1">UspA domain-containing protein</fullName>
    </recommendedName>
</protein>
<keyword evidence="3" id="KW-1185">Reference proteome</keyword>
<feature type="domain" description="UspA" evidence="1">
    <location>
        <begin position="21"/>
        <end position="145"/>
    </location>
</feature>
<dbReference type="OrthoDB" id="843225at2759"/>
<proteinExistence type="predicted"/>
<gene>
    <name evidence="2" type="ORF">OSTQU699_LOCUS5538</name>
</gene>
<comment type="caution">
    <text evidence="2">The sequence shown here is derived from an EMBL/GenBank/DDBJ whole genome shotgun (WGS) entry which is preliminary data.</text>
</comment>
<sequence>MQACYALLQGSKYPASDGIVLAPGDVIHILHVLPFLPGHAASGAVYYSPPPTDDLQKQMEEDAQQFIGDRFVPLLDSLDVAYHVDVIQEESFETIGEAVCHSAVDLDAAAIVVAAHRKSTLAKFISGSSSREVAGKSDLPVLVFHG</sequence>
<dbReference type="Proteomes" id="UP000708148">
    <property type="component" value="Unassembled WGS sequence"/>
</dbReference>
<name>A0A8S1IZ38_9CHLO</name>
<reference evidence="2" key="1">
    <citation type="submission" date="2020-12" db="EMBL/GenBank/DDBJ databases">
        <authorList>
            <person name="Iha C."/>
        </authorList>
    </citation>
    <scope>NUCLEOTIDE SEQUENCE</scope>
</reference>
<evidence type="ECO:0000313" key="3">
    <source>
        <dbReference type="Proteomes" id="UP000708148"/>
    </source>
</evidence>
<evidence type="ECO:0000313" key="2">
    <source>
        <dbReference type="EMBL" id="CAD7700179.1"/>
    </source>
</evidence>
<dbReference type="InterPro" id="IPR006016">
    <property type="entry name" value="UspA"/>
</dbReference>
<dbReference type="Gene3D" id="3.40.50.620">
    <property type="entry name" value="HUPs"/>
    <property type="match status" value="1"/>
</dbReference>
<accession>A0A8S1IZ38</accession>
<dbReference type="SUPFAM" id="SSF52402">
    <property type="entry name" value="Adenine nucleotide alpha hydrolases-like"/>
    <property type="match status" value="1"/>
</dbReference>
<dbReference type="EMBL" id="CAJHUC010001192">
    <property type="protein sequence ID" value="CAD7700179.1"/>
    <property type="molecule type" value="Genomic_DNA"/>
</dbReference>
<dbReference type="AlphaFoldDB" id="A0A8S1IZ38"/>